<evidence type="ECO:0000313" key="6">
    <source>
        <dbReference type="Proteomes" id="UP000002051"/>
    </source>
</evidence>
<feature type="compositionally biased region" description="Basic and acidic residues" evidence="2">
    <location>
        <begin position="348"/>
        <end position="358"/>
    </location>
</feature>
<gene>
    <name evidence="4" type="ordered locus">MTR_5g054740</name>
</gene>
<dbReference type="GO" id="GO:0005634">
    <property type="term" value="C:nucleus"/>
    <property type="evidence" value="ECO:0000318"/>
    <property type="project" value="GO_Central"/>
</dbReference>
<feature type="domain" description="RRM" evidence="3">
    <location>
        <begin position="257"/>
        <end position="333"/>
    </location>
</feature>
<dbReference type="eggNOG" id="ENOG502SAPC">
    <property type="taxonomic scope" value="Eukaryota"/>
</dbReference>
<dbReference type="GO" id="GO:0008081">
    <property type="term" value="F:phosphoric diester hydrolase activity"/>
    <property type="evidence" value="ECO:0000318"/>
    <property type="project" value="GO_Central"/>
</dbReference>
<dbReference type="GO" id="GO:0003906">
    <property type="term" value="F:DNA-(apurinic or apyrimidinic site) endonuclease activity"/>
    <property type="evidence" value="ECO:0000318"/>
    <property type="project" value="GO_Central"/>
</dbReference>
<dbReference type="SUPFAM" id="SSF56219">
    <property type="entry name" value="DNase I-like"/>
    <property type="match status" value="1"/>
</dbReference>
<dbReference type="EnsemblPlants" id="AES97459">
    <property type="protein sequence ID" value="AES97459"/>
    <property type="gene ID" value="MTR_5g054740"/>
</dbReference>
<dbReference type="GO" id="GO:0008311">
    <property type="term" value="F:double-stranded DNA 3'-5' DNA exonuclease activity"/>
    <property type="evidence" value="ECO:0000318"/>
    <property type="project" value="GO_Central"/>
</dbReference>
<dbReference type="CDD" id="cd00590">
    <property type="entry name" value="RRM_SF"/>
    <property type="match status" value="1"/>
</dbReference>
<dbReference type="GO" id="GO:0003723">
    <property type="term" value="F:RNA binding"/>
    <property type="evidence" value="ECO:0007669"/>
    <property type="project" value="UniProtKB-UniRule"/>
</dbReference>
<feature type="region of interest" description="Disordered" evidence="2">
    <location>
        <begin position="348"/>
        <end position="385"/>
    </location>
</feature>
<dbReference type="InterPro" id="IPR036691">
    <property type="entry name" value="Endo/exonu/phosph_ase_sf"/>
</dbReference>
<dbReference type="Proteomes" id="UP000002051">
    <property type="component" value="Chromosome 5"/>
</dbReference>
<reference evidence="4 6" key="2">
    <citation type="journal article" date="2014" name="BMC Genomics">
        <title>An improved genome release (version Mt4.0) for the model legume Medicago truncatula.</title>
        <authorList>
            <person name="Tang H."/>
            <person name="Krishnakumar V."/>
            <person name="Bidwell S."/>
            <person name="Rosen B."/>
            <person name="Chan A."/>
            <person name="Zhou S."/>
            <person name="Gentzbittel L."/>
            <person name="Childs K.L."/>
            <person name="Yandell M."/>
            <person name="Gundlach H."/>
            <person name="Mayer K.F."/>
            <person name="Schwartz D.C."/>
            <person name="Town C.D."/>
        </authorList>
    </citation>
    <scope>GENOME REANNOTATION</scope>
    <source>
        <strain evidence="5 6">cv. Jemalong A17</strain>
    </source>
</reference>
<evidence type="ECO:0000256" key="2">
    <source>
        <dbReference type="SAM" id="MobiDB-lite"/>
    </source>
</evidence>
<reference evidence="4 6" key="1">
    <citation type="journal article" date="2011" name="Nature">
        <title>The Medicago genome provides insight into the evolution of rhizobial symbioses.</title>
        <authorList>
            <person name="Young N.D."/>
            <person name="Debelle F."/>
            <person name="Oldroyd G.E."/>
            <person name="Geurts R."/>
            <person name="Cannon S.B."/>
            <person name="Udvardi M.K."/>
            <person name="Benedito V.A."/>
            <person name="Mayer K.F."/>
            <person name="Gouzy J."/>
            <person name="Schoof H."/>
            <person name="Van de Peer Y."/>
            <person name="Proost S."/>
            <person name="Cook D.R."/>
            <person name="Meyers B.C."/>
            <person name="Spannagl M."/>
            <person name="Cheung F."/>
            <person name="De Mita S."/>
            <person name="Krishnakumar V."/>
            <person name="Gundlach H."/>
            <person name="Zhou S."/>
            <person name="Mudge J."/>
            <person name="Bharti A.K."/>
            <person name="Murray J.D."/>
            <person name="Naoumkina M.A."/>
            <person name="Rosen B."/>
            <person name="Silverstein K.A."/>
            <person name="Tang H."/>
            <person name="Rombauts S."/>
            <person name="Zhao P.X."/>
            <person name="Zhou P."/>
            <person name="Barbe V."/>
            <person name="Bardou P."/>
            <person name="Bechner M."/>
            <person name="Bellec A."/>
            <person name="Berger A."/>
            <person name="Berges H."/>
            <person name="Bidwell S."/>
            <person name="Bisseling T."/>
            <person name="Choisne N."/>
            <person name="Couloux A."/>
            <person name="Denny R."/>
            <person name="Deshpande S."/>
            <person name="Dai X."/>
            <person name="Doyle J.J."/>
            <person name="Dudez A.M."/>
            <person name="Farmer A.D."/>
            <person name="Fouteau S."/>
            <person name="Franken C."/>
            <person name="Gibelin C."/>
            <person name="Gish J."/>
            <person name="Goldstein S."/>
            <person name="Gonzalez A.J."/>
            <person name="Green P.J."/>
            <person name="Hallab A."/>
            <person name="Hartog M."/>
            <person name="Hua A."/>
            <person name="Humphray S.J."/>
            <person name="Jeong D.H."/>
            <person name="Jing Y."/>
            <person name="Jocker A."/>
            <person name="Kenton S.M."/>
            <person name="Kim D.J."/>
            <person name="Klee K."/>
            <person name="Lai H."/>
            <person name="Lang C."/>
            <person name="Lin S."/>
            <person name="Macmil S.L."/>
            <person name="Magdelenat G."/>
            <person name="Matthews L."/>
            <person name="McCorrison J."/>
            <person name="Monaghan E.L."/>
            <person name="Mun J.H."/>
            <person name="Najar F.Z."/>
            <person name="Nicholson C."/>
            <person name="Noirot C."/>
            <person name="O'Bleness M."/>
            <person name="Paule C.R."/>
            <person name="Poulain J."/>
            <person name="Prion F."/>
            <person name="Qin B."/>
            <person name="Qu C."/>
            <person name="Retzel E.F."/>
            <person name="Riddle C."/>
            <person name="Sallet E."/>
            <person name="Samain S."/>
            <person name="Samson N."/>
            <person name="Sanders I."/>
            <person name="Saurat O."/>
            <person name="Scarpelli C."/>
            <person name="Schiex T."/>
            <person name="Segurens B."/>
            <person name="Severin A.J."/>
            <person name="Sherrier D.J."/>
            <person name="Shi R."/>
            <person name="Sims S."/>
            <person name="Singer S.R."/>
            <person name="Sinharoy S."/>
            <person name="Sterck L."/>
            <person name="Viollet A."/>
            <person name="Wang B.B."/>
            <person name="Wang K."/>
            <person name="Wang M."/>
            <person name="Wang X."/>
            <person name="Warfsmann J."/>
            <person name="Weissenbach J."/>
            <person name="White D.D."/>
            <person name="White J.D."/>
            <person name="Wiley G.B."/>
            <person name="Wincker P."/>
            <person name="Xing Y."/>
            <person name="Yang L."/>
            <person name="Yao Z."/>
            <person name="Ying F."/>
            <person name="Zhai J."/>
            <person name="Zhou L."/>
            <person name="Zuber A."/>
            <person name="Denarie J."/>
            <person name="Dixon R.A."/>
            <person name="May G.D."/>
            <person name="Schwartz D.C."/>
            <person name="Rogers J."/>
            <person name="Quetier F."/>
            <person name="Town C.D."/>
            <person name="Roe B.A."/>
        </authorList>
    </citation>
    <scope>NUCLEOTIDE SEQUENCE [LARGE SCALE GENOMIC DNA]</scope>
    <source>
        <strain evidence="4">A17</strain>
        <strain evidence="5 6">cv. Jemalong A17</strain>
    </source>
</reference>
<keyword evidence="6" id="KW-1185">Reference proteome</keyword>
<dbReference type="PROSITE" id="PS50102">
    <property type="entry name" value="RRM"/>
    <property type="match status" value="1"/>
</dbReference>
<organism evidence="4 6">
    <name type="scientific">Medicago truncatula</name>
    <name type="common">Barrel medic</name>
    <name type="synonym">Medicago tribuloides</name>
    <dbReference type="NCBI Taxonomy" id="3880"/>
    <lineage>
        <taxon>Eukaryota</taxon>
        <taxon>Viridiplantae</taxon>
        <taxon>Streptophyta</taxon>
        <taxon>Embryophyta</taxon>
        <taxon>Tracheophyta</taxon>
        <taxon>Spermatophyta</taxon>
        <taxon>Magnoliopsida</taxon>
        <taxon>eudicotyledons</taxon>
        <taxon>Gunneridae</taxon>
        <taxon>Pentapetalae</taxon>
        <taxon>rosids</taxon>
        <taxon>fabids</taxon>
        <taxon>Fabales</taxon>
        <taxon>Fabaceae</taxon>
        <taxon>Papilionoideae</taxon>
        <taxon>50 kb inversion clade</taxon>
        <taxon>NPAAA clade</taxon>
        <taxon>Hologalegina</taxon>
        <taxon>IRL clade</taxon>
        <taxon>Trifolieae</taxon>
        <taxon>Medicago</taxon>
    </lineage>
</organism>
<sequence>MQGPGIKPRPPPKNIIICLCKYKNIKSTTGAVQTLKNHSPEVRYCGRGRDPSRVPLYGGIGEDGPLGDRVEGLRLNRWMDCRTGFERSSGVDSQGRIDTDNLGLRLSTVQHRGLGNQRNGLDTAIRNFHKTVGLCYSTQIIDVKGRWKSDGRLTDQYYRGCVLFLGSMRTGLVNGIMLTMIRGRVRIPAFLGTTNAVNRQRQEVLELTYIVLFRDREAVPDIQPRSAGAGTQNHRSKSRVHKQNQHILSSNFAQDFVSFYFTNVPDDISYKSLRQGFEVCGIMEDVYLARKRNVNGVVFGFVRYCKVKDVDKLLNALNNLRFGEWNVVDKVSSFDRFGNNKNVVSNRVEGEKNKEGEKRKTRGPYPVVGEKGNGEVRVVTPPLGGHVTPEANEGGEWSGSWHASRPLPVRCGSRTNQAEAGGHVTPEADEGGEWSGSWHGQSTILNVVWDVTRVWRDEAGDKMGKDGVSIGGEMRVVGVLSDDVTDKWNKETLIRERGSWVRIYGVPLHAWNSKKFKLCVFDCGRLLRMDEVTVEKERFDYARVLIATSSLEVINTEDWSKERDMQDDVQQPFFTIDIGNQCVRDGSIDGVHRTTHATLRPKLNTHICATSDALNLEEGPLLNISNATGELEGNVGGSGMWSLDWINRKNQTEADGNLVNKSISSGSQKVSKRKGGGYIRQCAQSLKRIARLPDKDKKEVLRSLQRAVKKRRSVSDIPNVKVISNEVSAQCNSQTSVNNDWSNWLVLHGIEKVVDEDVREIGKVVGLKFNGEKNYMFNVLYRVWCSGVVMKIISWNVRGLGGFEKRWEVIQLMREKKPFLVCIQETKLTGFDELICKSLWGDLNVGFSFQPSFGSAGGVLTLWDCTEVEVVGTKCVSQ</sequence>
<dbReference type="InterPro" id="IPR012677">
    <property type="entry name" value="Nucleotide-bd_a/b_plait_sf"/>
</dbReference>
<dbReference type="AlphaFoldDB" id="G7JYE0"/>
<dbReference type="GO" id="GO:0006284">
    <property type="term" value="P:base-excision repair"/>
    <property type="evidence" value="ECO:0000318"/>
    <property type="project" value="GO_Central"/>
</dbReference>
<feature type="region of interest" description="Disordered" evidence="2">
    <location>
        <begin position="415"/>
        <end position="437"/>
    </location>
</feature>
<evidence type="ECO:0000256" key="1">
    <source>
        <dbReference type="PROSITE-ProRule" id="PRU00176"/>
    </source>
</evidence>
<dbReference type="EMBL" id="CM001221">
    <property type="protein sequence ID" value="AES97459.1"/>
    <property type="molecule type" value="Genomic_DNA"/>
</dbReference>
<evidence type="ECO:0000313" key="5">
    <source>
        <dbReference type="EnsemblPlants" id="AES97459"/>
    </source>
</evidence>
<keyword evidence="1" id="KW-0694">RNA-binding</keyword>
<name>G7JYE0_MEDTR</name>
<dbReference type="PANTHER" id="PTHR34427:SF5">
    <property type="entry name" value="DUF4283 DOMAIN-CONTAINING PROTEIN"/>
    <property type="match status" value="1"/>
</dbReference>
<evidence type="ECO:0000259" key="3">
    <source>
        <dbReference type="PROSITE" id="PS50102"/>
    </source>
</evidence>
<protein>
    <submittedName>
        <fullName evidence="4">RNA recognition motif</fullName>
    </submittedName>
</protein>
<dbReference type="HOGENOM" id="CLU_327728_0_0_1"/>
<reference evidence="5" key="3">
    <citation type="submission" date="2015-04" db="UniProtKB">
        <authorList>
            <consortium name="EnsemblPlants"/>
        </authorList>
    </citation>
    <scope>IDENTIFICATION</scope>
    <source>
        <strain evidence="5">cv. Jemalong A17</strain>
    </source>
</reference>
<dbReference type="InterPro" id="IPR000504">
    <property type="entry name" value="RRM_dom"/>
</dbReference>
<dbReference type="Gene3D" id="3.60.10.10">
    <property type="entry name" value="Endonuclease/exonuclease/phosphatase"/>
    <property type="match status" value="1"/>
</dbReference>
<evidence type="ECO:0000313" key="4">
    <source>
        <dbReference type="EMBL" id="AES97459.1"/>
    </source>
</evidence>
<dbReference type="PaxDb" id="3880-AES97459"/>
<dbReference type="SUPFAM" id="SSF54928">
    <property type="entry name" value="RNA-binding domain, RBD"/>
    <property type="match status" value="1"/>
</dbReference>
<dbReference type="Pfam" id="PF00076">
    <property type="entry name" value="RRM_1"/>
    <property type="match status" value="1"/>
</dbReference>
<dbReference type="InterPro" id="IPR035979">
    <property type="entry name" value="RBD_domain_sf"/>
</dbReference>
<accession>G7JYE0</accession>
<proteinExistence type="predicted"/>
<dbReference type="Gene3D" id="3.30.70.330">
    <property type="match status" value="1"/>
</dbReference>
<dbReference type="PANTHER" id="PTHR34427">
    <property type="entry name" value="DUF4283 DOMAIN PROTEIN"/>
    <property type="match status" value="1"/>
</dbReference>